<dbReference type="SMART" id="SM01019">
    <property type="entry name" value="B3"/>
    <property type="match status" value="1"/>
</dbReference>
<dbReference type="PANTHER" id="PTHR31920:SF37">
    <property type="entry name" value="B3 DOMAIN-CONTAINING TRANSCRIPTION FACTOR VRN1"/>
    <property type="match status" value="1"/>
</dbReference>
<dbReference type="GO" id="GO:0003677">
    <property type="term" value="F:DNA binding"/>
    <property type="evidence" value="ECO:0007669"/>
    <property type="project" value="UniProtKB-KW"/>
</dbReference>
<dbReference type="Proteomes" id="UP000187203">
    <property type="component" value="Unassembled WGS sequence"/>
</dbReference>
<dbReference type="Pfam" id="PF02362">
    <property type="entry name" value="B3"/>
    <property type="match status" value="1"/>
</dbReference>
<comment type="subcellular location">
    <subcellularLocation>
        <location evidence="1">Nucleus</location>
    </subcellularLocation>
</comment>
<evidence type="ECO:0000256" key="3">
    <source>
        <dbReference type="ARBA" id="ARBA00023125"/>
    </source>
</evidence>
<dbReference type="OrthoDB" id="1666376at2759"/>
<name>A0A1R3K4V4_9ROSI</name>
<gene>
    <name evidence="8" type="ORF">COLO4_11353</name>
</gene>
<proteinExistence type="predicted"/>
<sequence length="211" mass="23921">MKPNRGGDGSGSTSSEQGPPYYCKVVHESAIIYGLLRLPKIFGKDHGESLSDHVRLETPNGAVWPMEVMKLEDDYFLNNGWPEFLKFYSICQAHQLLFKYHGNSNLSVRIIDRSFREIKYPPKPTRDHVENVINIESPKRKRNSLAPNYVQSDGNENDGGTMRKKSNLASSSSPKQETNTTALQQAEALQSKIENPSFLIVMRPTYARNYL</sequence>
<evidence type="ECO:0000256" key="1">
    <source>
        <dbReference type="ARBA" id="ARBA00004123"/>
    </source>
</evidence>
<feature type="region of interest" description="Disordered" evidence="6">
    <location>
        <begin position="135"/>
        <end position="181"/>
    </location>
</feature>
<feature type="compositionally biased region" description="Polar residues" evidence="6">
    <location>
        <begin position="145"/>
        <end position="154"/>
    </location>
</feature>
<dbReference type="AlphaFoldDB" id="A0A1R3K4V4"/>
<evidence type="ECO:0000256" key="4">
    <source>
        <dbReference type="ARBA" id="ARBA00023163"/>
    </source>
</evidence>
<keyword evidence="2" id="KW-0805">Transcription regulation</keyword>
<evidence type="ECO:0000256" key="6">
    <source>
        <dbReference type="SAM" id="MobiDB-lite"/>
    </source>
</evidence>
<evidence type="ECO:0000313" key="9">
    <source>
        <dbReference type="Proteomes" id="UP000187203"/>
    </source>
</evidence>
<protein>
    <recommendedName>
        <fullName evidence="7">TF-B3 domain-containing protein</fullName>
    </recommendedName>
</protein>
<evidence type="ECO:0000256" key="5">
    <source>
        <dbReference type="ARBA" id="ARBA00023242"/>
    </source>
</evidence>
<dbReference type="InterPro" id="IPR003340">
    <property type="entry name" value="B3_DNA-bd"/>
</dbReference>
<reference evidence="9" key="1">
    <citation type="submission" date="2013-09" db="EMBL/GenBank/DDBJ databases">
        <title>Corchorus olitorius genome sequencing.</title>
        <authorList>
            <person name="Alam M."/>
            <person name="Haque M.S."/>
            <person name="Islam M.S."/>
            <person name="Emdad E.M."/>
            <person name="Islam M.M."/>
            <person name="Ahmed B."/>
            <person name="Halim A."/>
            <person name="Hossen Q.M.M."/>
            <person name="Hossain M.Z."/>
            <person name="Ahmed R."/>
            <person name="Khan M.M."/>
            <person name="Islam R."/>
            <person name="Rashid M.M."/>
            <person name="Khan S.A."/>
            <person name="Rahman M.S."/>
            <person name="Alam M."/>
            <person name="Yahiya A.S."/>
            <person name="Khan M.S."/>
            <person name="Azam M.S."/>
            <person name="Haque T."/>
            <person name="Lashkar M.Z.H."/>
            <person name="Akhand A.I."/>
            <person name="Morshed G."/>
            <person name="Roy S."/>
            <person name="Uddin K.S."/>
            <person name="Rabeya T."/>
            <person name="Hossain A.S."/>
            <person name="Chowdhury A."/>
            <person name="Snigdha A.R."/>
            <person name="Mortoza M.S."/>
            <person name="Matin S.A."/>
            <person name="Hoque S.M.E."/>
            <person name="Islam M.K."/>
            <person name="Roy D.K."/>
            <person name="Haider R."/>
            <person name="Moosa M.M."/>
            <person name="Elias S.M."/>
            <person name="Hasan A.M."/>
            <person name="Jahan S."/>
            <person name="Shafiuddin M."/>
            <person name="Mahmood N."/>
            <person name="Shommy N.S."/>
        </authorList>
    </citation>
    <scope>NUCLEOTIDE SEQUENCE [LARGE SCALE GENOMIC DNA]</scope>
    <source>
        <strain evidence="9">cv. O-4</strain>
    </source>
</reference>
<dbReference type="InterPro" id="IPR015300">
    <property type="entry name" value="DNA-bd_pseudobarrel_sf"/>
</dbReference>
<organism evidence="8 9">
    <name type="scientific">Corchorus olitorius</name>
    <dbReference type="NCBI Taxonomy" id="93759"/>
    <lineage>
        <taxon>Eukaryota</taxon>
        <taxon>Viridiplantae</taxon>
        <taxon>Streptophyta</taxon>
        <taxon>Embryophyta</taxon>
        <taxon>Tracheophyta</taxon>
        <taxon>Spermatophyta</taxon>
        <taxon>Magnoliopsida</taxon>
        <taxon>eudicotyledons</taxon>
        <taxon>Gunneridae</taxon>
        <taxon>Pentapetalae</taxon>
        <taxon>rosids</taxon>
        <taxon>malvids</taxon>
        <taxon>Malvales</taxon>
        <taxon>Malvaceae</taxon>
        <taxon>Grewioideae</taxon>
        <taxon>Apeibeae</taxon>
        <taxon>Corchorus</taxon>
    </lineage>
</organism>
<dbReference type="EMBL" id="AWUE01014688">
    <property type="protein sequence ID" value="OMP02096.1"/>
    <property type="molecule type" value="Genomic_DNA"/>
</dbReference>
<keyword evidence="3" id="KW-0238">DNA-binding</keyword>
<keyword evidence="9" id="KW-1185">Reference proteome</keyword>
<feature type="compositionally biased region" description="Polar residues" evidence="6">
    <location>
        <begin position="167"/>
        <end position="181"/>
    </location>
</feature>
<dbReference type="GO" id="GO:0005634">
    <property type="term" value="C:nucleus"/>
    <property type="evidence" value="ECO:0007669"/>
    <property type="project" value="UniProtKB-SubCell"/>
</dbReference>
<dbReference type="CDD" id="cd10017">
    <property type="entry name" value="B3_DNA"/>
    <property type="match status" value="1"/>
</dbReference>
<dbReference type="SUPFAM" id="SSF101936">
    <property type="entry name" value="DNA-binding pseudobarrel domain"/>
    <property type="match status" value="1"/>
</dbReference>
<evidence type="ECO:0000313" key="8">
    <source>
        <dbReference type="EMBL" id="OMP02096.1"/>
    </source>
</evidence>
<evidence type="ECO:0000256" key="2">
    <source>
        <dbReference type="ARBA" id="ARBA00023015"/>
    </source>
</evidence>
<dbReference type="InterPro" id="IPR050655">
    <property type="entry name" value="Plant_B3_domain"/>
</dbReference>
<evidence type="ECO:0000259" key="7">
    <source>
        <dbReference type="PROSITE" id="PS50863"/>
    </source>
</evidence>
<keyword evidence="5" id="KW-0539">Nucleus</keyword>
<dbReference type="PANTHER" id="PTHR31920">
    <property type="entry name" value="B3 DOMAIN-CONTAINING"/>
    <property type="match status" value="1"/>
</dbReference>
<accession>A0A1R3K4V4</accession>
<feature type="domain" description="TF-B3" evidence="7">
    <location>
        <begin position="21"/>
        <end position="114"/>
    </location>
</feature>
<comment type="caution">
    <text evidence="8">The sequence shown here is derived from an EMBL/GenBank/DDBJ whole genome shotgun (WGS) entry which is preliminary data.</text>
</comment>
<dbReference type="PROSITE" id="PS50863">
    <property type="entry name" value="B3"/>
    <property type="match status" value="1"/>
</dbReference>
<dbReference type="STRING" id="93759.A0A1R3K4V4"/>
<feature type="non-terminal residue" evidence="8">
    <location>
        <position position="211"/>
    </location>
</feature>
<dbReference type="Gene3D" id="2.40.330.10">
    <property type="entry name" value="DNA-binding pseudobarrel domain"/>
    <property type="match status" value="1"/>
</dbReference>
<keyword evidence="4" id="KW-0804">Transcription</keyword>